<keyword evidence="1" id="KW-0812">Transmembrane</keyword>
<accession>A0A518BEK4</accession>
<keyword evidence="1" id="KW-0472">Membrane</keyword>
<evidence type="ECO:0000313" key="2">
    <source>
        <dbReference type="EMBL" id="QDU65410.1"/>
    </source>
</evidence>
<dbReference type="RefSeq" id="WP_145061981.1">
    <property type="nucleotide sequence ID" value="NZ_CP036287.1"/>
</dbReference>
<sequence>MTTQPRPFVKRRQRLIKTRFQLRLIAIFAGIALLAQLFQTLLMGSYLAQLAARMPAGGPVLAEETPGVLVQTLAASSLLLLPLILLVGISATFRIAGPLYRFDQYLKGLKNGSEVELCRLRRGDQLQDLCQVINEATEPLRARNAARLAAESSEREAA</sequence>
<evidence type="ECO:0000313" key="3">
    <source>
        <dbReference type="Proteomes" id="UP000316921"/>
    </source>
</evidence>
<dbReference type="Proteomes" id="UP000316921">
    <property type="component" value="Chromosome"/>
</dbReference>
<evidence type="ECO:0008006" key="4">
    <source>
        <dbReference type="Google" id="ProtNLM"/>
    </source>
</evidence>
<keyword evidence="3" id="KW-1185">Reference proteome</keyword>
<gene>
    <name evidence="2" type="ORF">Pla133_04750</name>
</gene>
<organism evidence="2 3">
    <name type="scientific">Engelhardtia mirabilis</name>
    <dbReference type="NCBI Taxonomy" id="2528011"/>
    <lineage>
        <taxon>Bacteria</taxon>
        <taxon>Pseudomonadati</taxon>
        <taxon>Planctomycetota</taxon>
        <taxon>Planctomycetia</taxon>
        <taxon>Planctomycetia incertae sedis</taxon>
        <taxon>Engelhardtia</taxon>
    </lineage>
</organism>
<proteinExistence type="predicted"/>
<name>A0A518BEK4_9BACT</name>
<dbReference type="KEGG" id="pbap:Pla133_04750"/>
<feature type="transmembrane region" description="Helical" evidence="1">
    <location>
        <begin position="68"/>
        <end position="93"/>
    </location>
</feature>
<protein>
    <recommendedName>
        <fullName evidence="4">HAMP domain-containing protein</fullName>
    </recommendedName>
</protein>
<keyword evidence="1" id="KW-1133">Transmembrane helix</keyword>
<dbReference type="EMBL" id="CP036287">
    <property type="protein sequence ID" value="QDU65410.1"/>
    <property type="molecule type" value="Genomic_DNA"/>
</dbReference>
<feature type="transmembrane region" description="Helical" evidence="1">
    <location>
        <begin position="20"/>
        <end position="48"/>
    </location>
</feature>
<evidence type="ECO:0000256" key="1">
    <source>
        <dbReference type="SAM" id="Phobius"/>
    </source>
</evidence>
<reference evidence="2 3" key="1">
    <citation type="submission" date="2019-02" db="EMBL/GenBank/DDBJ databases">
        <title>Deep-cultivation of Planctomycetes and their phenomic and genomic characterization uncovers novel biology.</title>
        <authorList>
            <person name="Wiegand S."/>
            <person name="Jogler M."/>
            <person name="Boedeker C."/>
            <person name="Pinto D."/>
            <person name="Vollmers J."/>
            <person name="Rivas-Marin E."/>
            <person name="Kohn T."/>
            <person name="Peeters S.H."/>
            <person name="Heuer A."/>
            <person name="Rast P."/>
            <person name="Oberbeckmann S."/>
            <person name="Bunk B."/>
            <person name="Jeske O."/>
            <person name="Meyerdierks A."/>
            <person name="Storesund J.E."/>
            <person name="Kallscheuer N."/>
            <person name="Luecker S."/>
            <person name="Lage O.M."/>
            <person name="Pohl T."/>
            <person name="Merkel B.J."/>
            <person name="Hornburger P."/>
            <person name="Mueller R.-W."/>
            <person name="Bruemmer F."/>
            <person name="Labrenz M."/>
            <person name="Spormann A.M."/>
            <person name="Op den Camp H."/>
            <person name="Overmann J."/>
            <person name="Amann R."/>
            <person name="Jetten M.S.M."/>
            <person name="Mascher T."/>
            <person name="Medema M.H."/>
            <person name="Devos D.P."/>
            <person name="Kaster A.-K."/>
            <person name="Ovreas L."/>
            <person name="Rohde M."/>
            <person name="Galperin M.Y."/>
            <person name="Jogler C."/>
        </authorList>
    </citation>
    <scope>NUCLEOTIDE SEQUENCE [LARGE SCALE GENOMIC DNA]</scope>
    <source>
        <strain evidence="2 3">Pla133</strain>
    </source>
</reference>
<dbReference type="AlphaFoldDB" id="A0A518BEK4"/>